<evidence type="ECO:0000313" key="2">
    <source>
        <dbReference type="EMBL" id="KGM92455.1"/>
    </source>
</evidence>
<accession>A0A0A0HYK7</accession>
<name>A0A0A0HYK7_PARBD</name>
<dbReference type="Proteomes" id="UP000001628">
    <property type="component" value="Unassembled WGS sequence"/>
</dbReference>
<evidence type="ECO:0000256" key="1">
    <source>
        <dbReference type="SAM" id="MobiDB-lite"/>
    </source>
</evidence>
<protein>
    <submittedName>
        <fullName evidence="2">Uncharacterized protein</fullName>
    </submittedName>
</protein>
<gene>
    <name evidence="2" type="ORF">PADG_11272</name>
</gene>
<dbReference type="EMBL" id="KN275958">
    <property type="protein sequence ID" value="KGM92455.1"/>
    <property type="molecule type" value="Genomic_DNA"/>
</dbReference>
<dbReference type="VEuPathDB" id="FungiDB:PADG_11272"/>
<keyword evidence="3" id="KW-1185">Reference proteome</keyword>
<proteinExistence type="predicted"/>
<sequence length="189" mass="20708">MDAAVKGLFSGRDTGSVAKNAREGASRAFIWGGKWLVSLKGLRAWSHGTHLLMRPATRLKSGPKAEGSLGNRGHVLAHIQTCTDRVSKGQRRNRGPRCSLPENTSPGNEVHRDSTYWQSKEQWFSLNNIGGNLVGSFPSPIANIVREIPTGPRILLQSNGNLFHTTQRLNCQLSQLCQLSASGIRHCML</sequence>
<dbReference type="RefSeq" id="XP_010757835.1">
    <property type="nucleotide sequence ID" value="XM_010759533.1"/>
</dbReference>
<organism evidence="2 3">
    <name type="scientific">Paracoccidioides brasiliensis (strain Pb18)</name>
    <dbReference type="NCBI Taxonomy" id="502780"/>
    <lineage>
        <taxon>Eukaryota</taxon>
        <taxon>Fungi</taxon>
        <taxon>Dikarya</taxon>
        <taxon>Ascomycota</taxon>
        <taxon>Pezizomycotina</taxon>
        <taxon>Eurotiomycetes</taxon>
        <taxon>Eurotiomycetidae</taxon>
        <taxon>Onygenales</taxon>
        <taxon>Ajellomycetaceae</taxon>
        <taxon>Paracoccidioides</taxon>
    </lineage>
</organism>
<dbReference type="AlphaFoldDB" id="A0A0A0HYK7"/>
<dbReference type="KEGG" id="pbn:PADG_11272"/>
<feature type="region of interest" description="Disordered" evidence="1">
    <location>
        <begin position="85"/>
        <end position="112"/>
    </location>
</feature>
<reference evidence="2 3" key="1">
    <citation type="journal article" date="2011" name="PLoS Genet.">
        <title>Comparative genomic analysis of human fungal pathogens causing paracoccidioidomycosis.</title>
        <authorList>
            <person name="Desjardins C.A."/>
            <person name="Champion M.D."/>
            <person name="Holder J.W."/>
            <person name="Muszewska A."/>
            <person name="Goldberg J."/>
            <person name="Bailao A.M."/>
            <person name="Brigido M.M."/>
            <person name="Ferreira M.E."/>
            <person name="Garcia A.M."/>
            <person name="Grynberg M."/>
            <person name="Gujja S."/>
            <person name="Heiman D.I."/>
            <person name="Henn M.R."/>
            <person name="Kodira C.D."/>
            <person name="Leon-Narvaez H."/>
            <person name="Longo L.V."/>
            <person name="Ma L.J."/>
            <person name="Malavazi I."/>
            <person name="Matsuo A.L."/>
            <person name="Morais F.V."/>
            <person name="Pereira M."/>
            <person name="Rodriguez-Brito S."/>
            <person name="Sakthikumar S."/>
            <person name="Salem-Izacc S.M."/>
            <person name="Sykes S.M."/>
            <person name="Teixeira M.M."/>
            <person name="Vallejo M.C."/>
            <person name="Walter M.E."/>
            <person name="Yandava C."/>
            <person name="Young S."/>
            <person name="Zeng Q."/>
            <person name="Zucker J."/>
            <person name="Felipe M.S."/>
            <person name="Goldman G.H."/>
            <person name="Haas B.J."/>
            <person name="McEwen J.G."/>
            <person name="Nino-Vega G."/>
            <person name="Puccia R."/>
            <person name="San-Blas G."/>
            <person name="Soares C.M."/>
            <person name="Birren B.W."/>
            <person name="Cuomo C.A."/>
        </authorList>
    </citation>
    <scope>NUCLEOTIDE SEQUENCE [LARGE SCALE GENOMIC DNA]</scope>
    <source>
        <strain evidence="2 3">Pb18</strain>
    </source>
</reference>
<dbReference type="GeneID" id="22587169"/>
<dbReference type="STRING" id="502780.A0A0A0HYK7"/>
<dbReference type="HOGENOM" id="CLU_123455_0_0_1"/>
<dbReference type="InParanoid" id="A0A0A0HYK7"/>
<evidence type="ECO:0000313" key="3">
    <source>
        <dbReference type="Proteomes" id="UP000001628"/>
    </source>
</evidence>